<name>A0ACC1IZ31_9FUNG</name>
<evidence type="ECO:0000313" key="1">
    <source>
        <dbReference type="EMBL" id="KAJ1931491.1"/>
    </source>
</evidence>
<reference evidence="1" key="1">
    <citation type="submission" date="2022-07" db="EMBL/GenBank/DDBJ databases">
        <title>Phylogenomic reconstructions and comparative analyses of Kickxellomycotina fungi.</title>
        <authorList>
            <person name="Reynolds N.K."/>
            <person name="Stajich J.E."/>
            <person name="Barry K."/>
            <person name="Grigoriev I.V."/>
            <person name="Crous P."/>
            <person name="Smith M.E."/>
        </authorList>
    </citation>
    <scope>NUCLEOTIDE SEQUENCE</scope>
    <source>
        <strain evidence="1">NRRL 5244</strain>
    </source>
</reference>
<keyword evidence="2" id="KW-1185">Reference proteome</keyword>
<organism evidence="1 2">
    <name type="scientific">Linderina macrospora</name>
    <dbReference type="NCBI Taxonomy" id="4868"/>
    <lineage>
        <taxon>Eukaryota</taxon>
        <taxon>Fungi</taxon>
        <taxon>Fungi incertae sedis</taxon>
        <taxon>Zoopagomycota</taxon>
        <taxon>Kickxellomycotina</taxon>
        <taxon>Kickxellomycetes</taxon>
        <taxon>Kickxellales</taxon>
        <taxon>Kickxellaceae</taxon>
        <taxon>Linderina</taxon>
    </lineage>
</organism>
<sequence>MPETEWSVWDAEEIDDAQGEPAGGSDGEDLMGNADSVVPSAESIVFDAESVVFDAESMVFDAEEVGEELEDGEPRRISEESLASDYDLMGNADEVPEHLGMSESGDPQANSGLPVIVFDAAEVDESVDSAASASGAESDASSIHIDAYDADPVVSPLTADTPGVSALPVPVYAWNPVKQAERIAGDTARTHGQLTAIANSQSQPAGAHSSHFLPAHLPFRSSNKSAG</sequence>
<comment type="caution">
    <text evidence="1">The sequence shown here is derived from an EMBL/GenBank/DDBJ whole genome shotgun (WGS) entry which is preliminary data.</text>
</comment>
<feature type="non-terminal residue" evidence="1">
    <location>
        <position position="227"/>
    </location>
</feature>
<proteinExistence type="predicted"/>
<accession>A0ACC1IZ31</accession>
<protein>
    <submittedName>
        <fullName evidence="1">Uncharacterized protein</fullName>
    </submittedName>
</protein>
<dbReference type="Proteomes" id="UP001150603">
    <property type="component" value="Unassembled WGS sequence"/>
</dbReference>
<dbReference type="EMBL" id="JANBPW010005980">
    <property type="protein sequence ID" value="KAJ1931491.1"/>
    <property type="molecule type" value="Genomic_DNA"/>
</dbReference>
<evidence type="ECO:0000313" key="2">
    <source>
        <dbReference type="Proteomes" id="UP001150603"/>
    </source>
</evidence>
<gene>
    <name evidence="1" type="ORF">FBU59_006691</name>
</gene>